<dbReference type="GO" id="GO:0046677">
    <property type="term" value="P:response to antibiotic"/>
    <property type="evidence" value="ECO:0007669"/>
    <property type="project" value="InterPro"/>
</dbReference>
<evidence type="ECO:0000313" key="12">
    <source>
        <dbReference type="EMBL" id="GAK31145.1"/>
    </source>
</evidence>
<dbReference type="STRING" id="1329250.WOSG25_071220"/>
<evidence type="ECO:0000256" key="3">
    <source>
        <dbReference type="ARBA" id="ARBA00022801"/>
    </source>
</evidence>
<keyword evidence="5" id="KW-0573">Peptidoglycan synthesis</keyword>
<accession>A0A069CTJ5</accession>
<dbReference type="PANTHER" id="PTHR35333:SF4">
    <property type="entry name" value="SLR0121 PROTEIN"/>
    <property type="match status" value="1"/>
</dbReference>
<dbReference type="InterPro" id="IPR012338">
    <property type="entry name" value="Beta-lactam/transpept-like"/>
</dbReference>
<dbReference type="GO" id="GO:0006508">
    <property type="term" value="P:proteolysis"/>
    <property type="evidence" value="ECO:0007669"/>
    <property type="project" value="InterPro"/>
</dbReference>
<evidence type="ECO:0000256" key="4">
    <source>
        <dbReference type="ARBA" id="ARBA00022960"/>
    </source>
</evidence>
<feature type="active site" description="Acyl-ester intermediate" evidence="7">
    <location>
        <position position="64"/>
    </location>
</feature>
<dbReference type="PANTHER" id="PTHR35333">
    <property type="entry name" value="BETA-LACTAMASE"/>
    <property type="match status" value="1"/>
</dbReference>
<evidence type="ECO:0000259" key="11">
    <source>
        <dbReference type="Pfam" id="PF00768"/>
    </source>
</evidence>
<feature type="domain" description="Peptidase S11 D-alanyl-D-alanine carboxypeptidase A N-terminal" evidence="11">
    <location>
        <begin position="32"/>
        <end position="269"/>
    </location>
</feature>
<keyword evidence="3" id="KW-0378">Hydrolase</keyword>
<keyword evidence="13" id="KW-1185">Reference proteome</keyword>
<keyword evidence="12" id="KW-0121">Carboxypeptidase</keyword>
<evidence type="ECO:0000313" key="13">
    <source>
        <dbReference type="Proteomes" id="UP000030643"/>
    </source>
</evidence>
<dbReference type="GO" id="GO:0030655">
    <property type="term" value="P:beta-lactam antibiotic catabolic process"/>
    <property type="evidence" value="ECO:0007669"/>
    <property type="project" value="InterPro"/>
</dbReference>
<evidence type="ECO:0000256" key="5">
    <source>
        <dbReference type="ARBA" id="ARBA00022984"/>
    </source>
</evidence>
<dbReference type="GO" id="GO:0008800">
    <property type="term" value="F:beta-lactamase activity"/>
    <property type="evidence" value="ECO:0007669"/>
    <property type="project" value="InterPro"/>
</dbReference>
<feature type="chain" id="PRO_5001659604" evidence="10">
    <location>
        <begin position="29"/>
        <end position="398"/>
    </location>
</feature>
<gene>
    <name evidence="12" type="ORF">WOSG25_071220</name>
</gene>
<dbReference type="eggNOG" id="COG1686">
    <property type="taxonomic scope" value="Bacteria"/>
</dbReference>
<evidence type="ECO:0000256" key="1">
    <source>
        <dbReference type="ARBA" id="ARBA00007164"/>
    </source>
</evidence>
<name>A0A069CTJ5_WEIOS</name>
<evidence type="ECO:0000256" key="9">
    <source>
        <dbReference type="RuleBase" id="RU004016"/>
    </source>
</evidence>
<dbReference type="GO" id="GO:0009002">
    <property type="term" value="F:serine-type D-Ala-D-Ala carboxypeptidase activity"/>
    <property type="evidence" value="ECO:0007669"/>
    <property type="project" value="InterPro"/>
</dbReference>
<comment type="similarity">
    <text evidence="1 9">Belongs to the peptidase S11 family.</text>
</comment>
<feature type="active site" description="Proton acceptor" evidence="7">
    <location>
        <position position="67"/>
    </location>
</feature>
<evidence type="ECO:0000256" key="2">
    <source>
        <dbReference type="ARBA" id="ARBA00022729"/>
    </source>
</evidence>
<evidence type="ECO:0000256" key="8">
    <source>
        <dbReference type="PIRSR" id="PIRSR618044-2"/>
    </source>
</evidence>
<reference evidence="13" key="1">
    <citation type="journal article" date="2014" name="Genome Announc.">
        <title>Draft genome sequence of Weissella oryzae SG25T, isolated from fermented rice grains.</title>
        <authorList>
            <person name="Tanizawa Y."/>
            <person name="Fujisawa T."/>
            <person name="Mochizuki T."/>
            <person name="Kaminuma E."/>
            <person name="Suzuki Y."/>
            <person name="Nakamura Y."/>
            <person name="Tohno M."/>
        </authorList>
    </citation>
    <scope>NUCLEOTIDE SEQUENCE [LARGE SCALE GENOMIC DNA]</scope>
    <source>
        <strain evidence="13">DSM 25784 / JCM 18191 / LMG 30913 / SG25</strain>
    </source>
</reference>
<dbReference type="RefSeq" id="WP_052348561.1">
    <property type="nucleotide sequence ID" value="NZ_DF820490.1"/>
</dbReference>
<dbReference type="InterPro" id="IPR000871">
    <property type="entry name" value="Beta-lactam_class-A"/>
</dbReference>
<organism evidence="12 13">
    <name type="scientific">Weissella oryzae (strain DSM 25784 / JCM 18191 / LMG 30913 / SG25)</name>
    <dbReference type="NCBI Taxonomy" id="1329250"/>
    <lineage>
        <taxon>Bacteria</taxon>
        <taxon>Bacillati</taxon>
        <taxon>Bacillota</taxon>
        <taxon>Bacilli</taxon>
        <taxon>Lactobacillales</taxon>
        <taxon>Lactobacillaceae</taxon>
        <taxon>Weissella</taxon>
    </lineage>
</organism>
<dbReference type="Pfam" id="PF00768">
    <property type="entry name" value="Peptidase_S11"/>
    <property type="match status" value="1"/>
</dbReference>
<evidence type="ECO:0000256" key="6">
    <source>
        <dbReference type="ARBA" id="ARBA00023316"/>
    </source>
</evidence>
<dbReference type="GO" id="GO:0071555">
    <property type="term" value="P:cell wall organization"/>
    <property type="evidence" value="ECO:0007669"/>
    <property type="project" value="UniProtKB-KW"/>
</dbReference>
<dbReference type="Proteomes" id="UP000030643">
    <property type="component" value="Unassembled WGS sequence"/>
</dbReference>
<dbReference type="GO" id="GO:0009252">
    <property type="term" value="P:peptidoglycan biosynthetic process"/>
    <property type="evidence" value="ECO:0007669"/>
    <property type="project" value="UniProtKB-KW"/>
</dbReference>
<evidence type="ECO:0000256" key="10">
    <source>
        <dbReference type="SAM" id="SignalP"/>
    </source>
</evidence>
<protein>
    <submittedName>
        <fullName evidence="12">D-alanyl-D-alanine carboxypeptidase</fullName>
    </submittedName>
</protein>
<dbReference type="Gene3D" id="2.60.410.10">
    <property type="entry name" value="D-Ala-D-Ala carboxypeptidase, C-terminal domain"/>
    <property type="match status" value="1"/>
</dbReference>
<dbReference type="AlphaFoldDB" id="A0A069CTJ5"/>
<feature type="binding site" evidence="8">
    <location>
        <position position="239"/>
    </location>
    <ligand>
        <name>substrate</name>
    </ligand>
</feature>
<dbReference type="InterPro" id="IPR018044">
    <property type="entry name" value="Peptidase_S11"/>
</dbReference>
<dbReference type="SUPFAM" id="SSF56601">
    <property type="entry name" value="beta-lactamase/transpeptidase-like"/>
    <property type="match status" value="1"/>
</dbReference>
<dbReference type="OrthoDB" id="9791132at2"/>
<evidence type="ECO:0000256" key="7">
    <source>
        <dbReference type="PIRSR" id="PIRSR618044-1"/>
    </source>
</evidence>
<feature type="signal peptide" evidence="10">
    <location>
        <begin position="1"/>
        <end position="28"/>
    </location>
</feature>
<dbReference type="GO" id="GO:0008360">
    <property type="term" value="P:regulation of cell shape"/>
    <property type="evidence" value="ECO:0007669"/>
    <property type="project" value="UniProtKB-KW"/>
</dbReference>
<sequence length="398" mass="43126">MIKLFKNKFMLILISLVVVLGTSSNISAALFKADIQSAAGLVIDAQSGQVILSKNDQQRLPIASLSKLIVIYMTEQKLTSQKLSHTQMVTVSADIAKFSQDNSVANVAMTSHRTYTINDLEQAALLPSSNAAAMALADFVAGSQENYYQAASKLLSRWGINDVKLYTASGLPSGNLENQLSAREVAQVALHLVNDYPDILKITKKQTATFPGTTGQAVTLTNTNKLLNHANGYNFSGLKTGTTANNGSNFAGYATVNGRPVITVTLNAPGEANFSDTLKMLDTVANKTAVTNLTSSTTLTIPNAKTTKGQVTAVAKEPFPVFYDKDGEEPRLSTKIKAVKPTFKAPIKQGTTLAQQKIFFTNPIQNDYLTTQNNIKYIAPKNIEATNFIVSWFRRLFN</sequence>
<feature type="active site" evidence="7">
    <location>
        <position position="128"/>
    </location>
</feature>
<keyword evidence="12" id="KW-0645">Protease</keyword>
<keyword evidence="6" id="KW-0961">Cell wall biogenesis/degradation</keyword>
<dbReference type="InterPro" id="IPR001967">
    <property type="entry name" value="Peptidase_S11_N"/>
</dbReference>
<dbReference type="Gene3D" id="3.40.710.10">
    <property type="entry name" value="DD-peptidase/beta-lactamase superfamily"/>
    <property type="match status" value="1"/>
</dbReference>
<dbReference type="EMBL" id="DF820490">
    <property type="protein sequence ID" value="GAK31145.1"/>
    <property type="molecule type" value="Genomic_DNA"/>
</dbReference>
<dbReference type="PRINTS" id="PR00725">
    <property type="entry name" value="DADACBPTASE1"/>
</dbReference>
<keyword evidence="2 10" id="KW-0732">Signal</keyword>
<proteinExistence type="inferred from homology"/>
<keyword evidence="4" id="KW-0133">Cell shape</keyword>
<dbReference type="InterPro" id="IPR037167">
    <property type="entry name" value="Peptidase_S11_C_sf"/>
</dbReference>